<evidence type="ECO:0000313" key="2">
    <source>
        <dbReference type="EMBL" id="AHH20992.1"/>
    </source>
</evidence>
<dbReference type="PATRIC" id="fig|1415166.3.peg.6396"/>
<dbReference type="InterPro" id="IPR049244">
    <property type="entry name" value="DUF6879"/>
</dbReference>
<dbReference type="RefSeq" id="WP_025352329.1">
    <property type="nucleotide sequence ID" value="NZ_CP006850.1"/>
</dbReference>
<sequence>MLLVPDEGFPDLLRTCKREAFHLEVLDSYAEPGESEPFRRFLAGEPDDFGWFEPWTDLVQGTVSRGVSVTRVRIVSVPYTDYTRFSMRVAELNTDAGEDIRYLPRHEAGEVPSDDFWLFDDETVIYSAFGESGGWSGALTTDPHIAEYARGLKQRFWSLSTPLREYVTQ</sequence>
<keyword evidence="3" id="KW-1185">Reference proteome</keyword>
<dbReference type="STRING" id="1415166.NONO_c62210"/>
<evidence type="ECO:0000313" key="3">
    <source>
        <dbReference type="Proteomes" id="UP000019150"/>
    </source>
</evidence>
<dbReference type="OrthoDB" id="3821358at2"/>
<dbReference type="Pfam" id="PF21806">
    <property type="entry name" value="DUF6879"/>
    <property type="match status" value="1"/>
</dbReference>
<reference evidence="2 3" key="1">
    <citation type="journal article" date="2014" name="Appl. Environ. Microbiol.">
        <title>Insights into the Microbial Degradation of Rubber and Gutta-Percha by Analysis of the Complete Genome of Nocardia nova SH22a.</title>
        <authorList>
            <person name="Luo Q."/>
            <person name="Hiessl S."/>
            <person name="Poehlein A."/>
            <person name="Daniel R."/>
            <person name="Steinbuchel A."/>
        </authorList>
    </citation>
    <scope>NUCLEOTIDE SEQUENCE [LARGE SCALE GENOMIC DNA]</scope>
    <source>
        <strain evidence="2">SH22a</strain>
    </source>
</reference>
<organism evidence="2 3">
    <name type="scientific">Nocardia nova SH22a</name>
    <dbReference type="NCBI Taxonomy" id="1415166"/>
    <lineage>
        <taxon>Bacteria</taxon>
        <taxon>Bacillati</taxon>
        <taxon>Actinomycetota</taxon>
        <taxon>Actinomycetes</taxon>
        <taxon>Mycobacteriales</taxon>
        <taxon>Nocardiaceae</taxon>
        <taxon>Nocardia</taxon>
    </lineage>
</organism>
<dbReference type="HOGENOM" id="CLU_097170_1_0_11"/>
<gene>
    <name evidence="2" type="ORF">NONO_c62210</name>
</gene>
<feature type="domain" description="DUF6879" evidence="1">
    <location>
        <begin position="9"/>
        <end position="167"/>
    </location>
</feature>
<dbReference type="EMBL" id="CP006850">
    <property type="protein sequence ID" value="AHH20992.1"/>
    <property type="molecule type" value="Genomic_DNA"/>
</dbReference>
<protein>
    <recommendedName>
        <fullName evidence="1">DUF6879 domain-containing protein</fullName>
    </recommendedName>
</protein>
<dbReference type="eggNOG" id="ENOG5032UPC">
    <property type="taxonomic scope" value="Bacteria"/>
</dbReference>
<proteinExistence type="predicted"/>
<accession>W5TP13</accession>
<dbReference type="KEGG" id="nno:NONO_c62210"/>
<dbReference type="Proteomes" id="UP000019150">
    <property type="component" value="Chromosome"/>
</dbReference>
<evidence type="ECO:0000259" key="1">
    <source>
        <dbReference type="Pfam" id="PF21806"/>
    </source>
</evidence>
<dbReference type="AlphaFoldDB" id="W5TP13"/>
<name>W5TP13_9NOCA</name>